<evidence type="ECO:0000313" key="2">
    <source>
        <dbReference type="EMBL" id="JAG25373.1"/>
    </source>
</evidence>
<keyword evidence="2" id="KW-0808">Transferase</keyword>
<dbReference type="EMBL" id="GBRD01005545">
    <property type="protein sequence ID" value="JAG60276.1"/>
    <property type="molecule type" value="Transcribed_RNA"/>
</dbReference>
<organism evidence="2">
    <name type="scientific">Lygus hesperus</name>
    <name type="common">Western plant bug</name>
    <dbReference type="NCBI Taxonomy" id="30085"/>
    <lineage>
        <taxon>Eukaryota</taxon>
        <taxon>Metazoa</taxon>
        <taxon>Ecdysozoa</taxon>
        <taxon>Arthropoda</taxon>
        <taxon>Hexapoda</taxon>
        <taxon>Insecta</taxon>
        <taxon>Pterygota</taxon>
        <taxon>Neoptera</taxon>
        <taxon>Paraneoptera</taxon>
        <taxon>Hemiptera</taxon>
        <taxon>Heteroptera</taxon>
        <taxon>Panheteroptera</taxon>
        <taxon>Cimicomorpha</taxon>
        <taxon>Miridae</taxon>
        <taxon>Mirini</taxon>
        <taxon>Lygus</taxon>
    </lineage>
</organism>
<accession>A0A0A9Y2N0</accession>
<keyword evidence="2" id="KW-0548">Nucleotidyltransferase</keyword>
<sequence>MTSFGKWTPRVMAHPKNHIKSSDYEESVPFEPPYMREPEDMQMIMSHSYAKKWNQEKTTFKQKLLEIKNENTVFLMRRYVVRGLGKKLKELELARRVPSRIKVGKKVPFAVRLRPPDESSSKPTVMKSREKTPTSSHHSKRVEIVGEFRDGVFEGLNQKLDELAQTETHLHAEQTGRKFKLYRVNCARNHHHECDCEVPNQSPCEM</sequence>
<reference evidence="2" key="2">
    <citation type="submission" date="2014-07" db="EMBL/GenBank/DDBJ databases">
        <authorList>
            <person name="Hull J."/>
        </authorList>
    </citation>
    <scope>NUCLEOTIDE SEQUENCE</scope>
</reference>
<proteinExistence type="predicted"/>
<gene>
    <name evidence="2" type="primary">coaD_0</name>
    <name evidence="2" type="ORF">CM83_99951</name>
</gene>
<reference evidence="2" key="1">
    <citation type="journal article" date="2014" name="PLoS ONE">
        <title>Transcriptome-Based Identification of ABC Transporters in the Western Tarnished Plant Bug Lygus hesperus.</title>
        <authorList>
            <person name="Hull J.J."/>
            <person name="Chaney K."/>
            <person name="Geib S.M."/>
            <person name="Fabrick J.A."/>
            <person name="Brent C.S."/>
            <person name="Walsh D."/>
            <person name="Lavine L.C."/>
        </authorList>
    </citation>
    <scope>NUCLEOTIDE SEQUENCE</scope>
</reference>
<reference evidence="3" key="3">
    <citation type="submission" date="2014-09" db="EMBL/GenBank/DDBJ databases">
        <authorList>
            <person name="Magalhaes I.L.F."/>
            <person name="Oliveira U."/>
            <person name="Santos F.R."/>
            <person name="Vidigal T.H.D.A."/>
            <person name="Brescovit A.D."/>
            <person name="Santos A.J."/>
        </authorList>
    </citation>
    <scope>NUCLEOTIDE SEQUENCE</scope>
</reference>
<dbReference type="AlphaFoldDB" id="A0A0A9Y2N0"/>
<evidence type="ECO:0000313" key="3">
    <source>
        <dbReference type="EMBL" id="JAG60276.1"/>
    </source>
</evidence>
<protein>
    <submittedName>
        <fullName evidence="2">Phosphopantetheine adenylyltransferase</fullName>
    </submittedName>
</protein>
<dbReference type="EMBL" id="GBHO01018231">
    <property type="protein sequence ID" value="JAG25373.1"/>
    <property type="molecule type" value="Transcribed_RNA"/>
</dbReference>
<evidence type="ECO:0000256" key="1">
    <source>
        <dbReference type="SAM" id="MobiDB-lite"/>
    </source>
</evidence>
<name>A0A0A9Y2N0_LYGHE</name>
<dbReference type="GO" id="GO:0016779">
    <property type="term" value="F:nucleotidyltransferase activity"/>
    <property type="evidence" value="ECO:0007669"/>
    <property type="project" value="UniProtKB-KW"/>
</dbReference>
<feature type="region of interest" description="Disordered" evidence="1">
    <location>
        <begin position="113"/>
        <end position="139"/>
    </location>
</feature>